<keyword evidence="12" id="KW-1185">Reference proteome</keyword>
<evidence type="ECO:0000256" key="8">
    <source>
        <dbReference type="ARBA" id="ARBA00038436"/>
    </source>
</evidence>
<evidence type="ECO:0000256" key="9">
    <source>
        <dbReference type="RuleBase" id="RU369079"/>
    </source>
</evidence>
<evidence type="ECO:0000256" key="1">
    <source>
        <dbReference type="ARBA" id="ARBA00004429"/>
    </source>
</evidence>
<dbReference type="GO" id="GO:0005886">
    <property type="term" value="C:plasma membrane"/>
    <property type="evidence" value="ECO:0007669"/>
    <property type="project" value="UniProtKB-SubCell"/>
</dbReference>
<keyword evidence="5 9" id="KW-0812">Transmembrane</keyword>
<evidence type="ECO:0000313" key="11">
    <source>
        <dbReference type="EMBL" id="EAU43441.1"/>
    </source>
</evidence>
<evidence type="ECO:0000256" key="6">
    <source>
        <dbReference type="ARBA" id="ARBA00022989"/>
    </source>
</evidence>
<comment type="caution">
    <text evidence="11">The sequence shown here is derived from an EMBL/GenBank/DDBJ whole genome shotgun (WGS) entry which is preliminary data.</text>
</comment>
<feature type="transmembrane region" description="Helical" evidence="9">
    <location>
        <begin position="148"/>
        <end position="170"/>
    </location>
</feature>
<dbReference type="eggNOG" id="COG3090">
    <property type="taxonomic scope" value="Bacteria"/>
</dbReference>
<organism evidence="11 12">
    <name type="scientific">Salipiger bermudensis (strain DSM 26914 / JCM 13377 / KCTC 12554 / HTCC2601)</name>
    <name type="common">Pelagibaca bermudensis</name>
    <dbReference type="NCBI Taxonomy" id="314265"/>
    <lineage>
        <taxon>Bacteria</taxon>
        <taxon>Pseudomonadati</taxon>
        <taxon>Pseudomonadota</taxon>
        <taxon>Alphaproteobacteria</taxon>
        <taxon>Rhodobacterales</taxon>
        <taxon>Roseobacteraceae</taxon>
        <taxon>Salipiger</taxon>
    </lineage>
</organism>
<keyword evidence="4 9" id="KW-0997">Cell inner membrane</keyword>
<dbReference type="InterPro" id="IPR055348">
    <property type="entry name" value="DctQ"/>
</dbReference>
<dbReference type="STRING" id="314265.R2601_23128"/>
<name>Q0FGW7_SALBH</name>
<gene>
    <name evidence="11" type="ORF">R2601_23128</name>
</gene>
<keyword evidence="2 9" id="KW-0813">Transport</keyword>
<dbReference type="GO" id="GO:0022857">
    <property type="term" value="F:transmembrane transporter activity"/>
    <property type="evidence" value="ECO:0007669"/>
    <property type="project" value="UniProtKB-UniRule"/>
</dbReference>
<dbReference type="InterPro" id="IPR007387">
    <property type="entry name" value="TRAP_DctQ"/>
</dbReference>
<reference evidence="11 12" key="1">
    <citation type="journal article" date="2010" name="J. Bacteriol.">
        <title>Genome sequences of Pelagibaca bermudensis HTCC2601T and Maritimibacter alkaliphilus HTCC2654T, the type strains of two marine Roseobacter genera.</title>
        <authorList>
            <person name="Thrash J.C."/>
            <person name="Cho J.C."/>
            <person name="Ferriera S."/>
            <person name="Johnson J."/>
            <person name="Vergin K.L."/>
            <person name="Giovannoni S.J."/>
        </authorList>
    </citation>
    <scope>NUCLEOTIDE SEQUENCE [LARGE SCALE GENOMIC DNA]</scope>
    <source>
        <strain evidence="12">DSM 26914 / JCM 13377 / KCTC 12554 / HTCC2601</strain>
    </source>
</reference>
<feature type="transmembrane region" description="Helical" evidence="9">
    <location>
        <begin position="24"/>
        <end position="50"/>
    </location>
</feature>
<evidence type="ECO:0000313" key="12">
    <source>
        <dbReference type="Proteomes" id="UP000006230"/>
    </source>
</evidence>
<dbReference type="PANTHER" id="PTHR35011">
    <property type="entry name" value="2,3-DIKETO-L-GULONATE TRAP TRANSPORTER SMALL PERMEASE PROTEIN YIAM"/>
    <property type="match status" value="1"/>
</dbReference>
<dbReference type="EMBL" id="AATQ01000090">
    <property type="protein sequence ID" value="EAU43441.1"/>
    <property type="molecule type" value="Genomic_DNA"/>
</dbReference>
<feature type="domain" description="Tripartite ATP-independent periplasmic transporters DctQ component" evidence="10">
    <location>
        <begin position="41"/>
        <end position="173"/>
    </location>
</feature>
<proteinExistence type="inferred from homology"/>
<comment type="function">
    <text evidence="9">Part of the tripartite ATP-independent periplasmic (TRAP) transport system.</text>
</comment>
<dbReference type="GeneID" id="92506290"/>
<dbReference type="HOGENOM" id="CLU_1446372_0_0_5"/>
<accession>Q0FGW7</accession>
<dbReference type="RefSeq" id="WP_007799849.1">
    <property type="nucleotide sequence ID" value="NZ_DS022276.1"/>
</dbReference>
<evidence type="ECO:0000256" key="4">
    <source>
        <dbReference type="ARBA" id="ARBA00022519"/>
    </source>
</evidence>
<dbReference type="Pfam" id="PF04290">
    <property type="entry name" value="DctQ"/>
    <property type="match status" value="1"/>
</dbReference>
<comment type="similarity">
    <text evidence="8 9">Belongs to the TRAP transporter small permease family.</text>
</comment>
<evidence type="ECO:0000259" key="10">
    <source>
        <dbReference type="Pfam" id="PF04290"/>
    </source>
</evidence>
<evidence type="ECO:0000256" key="2">
    <source>
        <dbReference type="ARBA" id="ARBA00022448"/>
    </source>
</evidence>
<keyword evidence="7 9" id="KW-0472">Membrane</keyword>
<dbReference type="Proteomes" id="UP000006230">
    <property type="component" value="Unassembled WGS sequence"/>
</dbReference>
<dbReference type="PANTHER" id="PTHR35011:SF4">
    <property type="entry name" value="SLL1102 PROTEIN"/>
    <property type="match status" value="1"/>
</dbReference>
<evidence type="ECO:0000256" key="5">
    <source>
        <dbReference type="ARBA" id="ARBA00022692"/>
    </source>
</evidence>
<comment type="subunit">
    <text evidence="9">The complex comprises the extracytoplasmic solute receptor protein and the two transmembrane proteins.</text>
</comment>
<evidence type="ECO:0000256" key="3">
    <source>
        <dbReference type="ARBA" id="ARBA00022475"/>
    </source>
</evidence>
<keyword evidence="6 9" id="KW-1133">Transmembrane helix</keyword>
<keyword evidence="3" id="KW-1003">Cell membrane</keyword>
<comment type="subcellular location">
    <subcellularLocation>
        <location evidence="1 9">Cell inner membrane</location>
        <topology evidence="1 9">Multi-pass membrane protein</topology>
    </subcellularLocation>
</comment>
<feature type="transmembrane region" description="Helical" evidence="9">
    <location>
        <begin position="62"/>
        <end position="81"/>
    </location>
</feature>
<protein>
    <recommendedName>
        <fullName evidence="9">TRAP transporter small permease protein</fullName>
    </recommendedName>
</protein>
<evidence type="ECO:0000256" key="7">
    <source>
        <dbReference type="ARBA" id="ARBA00023136"/>
    </source>
</evidence>
<sequence>MTPLDYQPEGPLQRALNRIDRLNWSLGGAFLWISNICLLVMLGLTTATIILRPMSMAPYWMWPWTMVFFIWLSFFGFFALYARLKDVRIDFVAERLGPSGMVITRIVSDAATLVVTGVLILQIPKVIATSNGVYDGAILPAGFELPRLALSVPLFISTVLVALTAVLDIVKLAAGMPENVTDHHPEV</sequence>
<feature type="transmembrane region" description="Helical" evidence="9">
    <location>
        <begin position="102"/>
        <end position="123"/>
    </location>
</feature>
<dbReference type="AlphaFoldDB" id="Q0FGW7"/>